<name>A0ABN9F8N3_9NEOB</name>
<evidence type="ECO:0000313" key="2">
    <source>
        <dbReference type="Proteomes" id="UP001162483"/>
    </source>
</evidence>
<protein>
    <submittedName>
        <fullName evidence="1">Uncharacterized protein</fullName>
    </submittedName>
</protein>
<dbReference type="EMBL" id="CATNWA010016492">
    <property type="protein sequence ID" value="CAI9593162.1"/>
    <property type="molecule type" value="Genomic_DNA"/>
</dbReference>
<organism evidence="1 2">
    <name type="scientific">Staurois parvus</name>
    <dbReference type="NCBI Taxonomy" id="386267"/>
    <lineage>
        <taxon>Eukaryota</taxon>
        <taxon>Metazoa</taxon>
        <taxon>Chordata</taxon>
        <taxon>Craniata</taxon>
        <taxon>Vertebrata</taxon>
        <taxon>Euteleostomi</taxon>
        <taxon>Amphibia</taxon>
        <taxon>Batrachia</taxon>
        <taxon>Anura</taxon>
        <taxon>Neobatrachia</taxon>
        <taxon>Ranoidea</taxon>
        <taxon>Ranidae</taxon>
        <taxon>Staurois</taxon>
    </lineage>
</organism>
<feature type="non-terminal residue" evidence="1">
    <location>
        <position position="36"/>
    </location>
</feature>
<sequence>MSCQSASVHSAASLGLPISVHQCCLSVPISAASSVY</sequence>
<comment type="caution">
    <text evidence="1">The sequence shown here is derived from an EMBL/GenBank/DDBJ whole genome shotgun (WGS) entry which is preliminary data.</text>
</comment>
<proteinExistence type="predicted"/>
<evidence type="ECO:0000313" key="1">
    <source>
        <dbReference type="EMBL" id="CAI9593162.1"/>
    </source>
</evidence>
<dbReference type="Proteomes" id="UP001162483">
    <property type="component" value="Unassembled WGS sequence"/>
</dbReference>
<keyword evidence="2" id="KW-1185">Reference proteome</keyword>
<reference evidence="1" key="1">
    <citation type="submission" date="2023-05" db="EMBL/GenBank/DDBJ databases">
        <authorList>
            <person name="Stuckert A."/>
        </authorList>
    </citation>
    <scope>NUCLEOTIDE SEQUENCE</scope>
</reference>
<gene>
    <name evidence="1" type="ORF">SPARVUS_LOCUS11500885</name>
</gene>
<accession>A0ABN9F8N3</accession>